<organism evidence="1 2">
    <name type="scientific">Acinetobacter bereziniae LMG 1003 = CIP 70.12</name>
    <dbReference type="NCBI Taxonomy" id="981324"/>
    <lineage>
        <taxon>Bacteria</taxon>
        <taxon>Pseudomonadati</taxon>
        <taxon>Pseudomonadota</taxon>
        <taxon>Gammaproteobacteria</taxon>
        <taxon>Moraxellales</taxon>
        <taxon>Moraxellaceae</taxon>
        <taxon>Acinetobacter</taxon>
    </lineage>
</organism>
<dbReference type="GeneID" id="69461706"/>
<dbReference type="Proteomes" id="UP000013251">
    <property type="component" value="Unassembled WGS sequence"/>
</dbReference>
<dbReference type="RefSeq" id="WP_005030329.1">
    <property type="nucleotide sequence ID" value="NZ_KB849755.1"/>
</dbReference>
<comment type="caution">
    <text evidence="1">The sequence shown here is derived from an EMBL/GenBank/DDBJ whole genome shotgun (WGS) entry which is preliminary data.</text>
</comment>
<dbReference type="OrthoDB" id="6713572at2"/>
<dbReference type="AlphaFoldDB" id="N9DIW2"/>
<accession>N9DIW2</accession>
<name>N9DIW2_ACIBZ</name>
<sequence>MVKTVEKAGVTSDWLAWELEGNHRPSRENVSVAASQDIKDGQPVSFNASGDAIAFTGEGAVVGICIGGVKTAAEKGKGVILAHQSRIVPEKLTNVEADDLATVVAGLKTLGITAVRSA</sequence>
<dbReference type="PATRIC" id="fig|1217650.3.peg.1192"/>
<reference evidence="1 2" key="1">
    <citation type="submission" date="2013-02" db="EMBL/GenBank/DDBJ databases">
        <title>The Genome Sequence of Acinetobacter bereziniae CIP 70.12.</title>
        <authorList>
            <consortium name="The Broad Institute Genome Sequencing Platform"/>
            <consortium name="The Broad Institute Genome Sequencing Center for Infectious Disease"/>
            <person name="Cerqueira G."/>
            <person name="Feldgarden M."/>
            <person name="Courvalin P."/>
            <person name="Perichon B."/>
            <person name="Grillot-Courvalin C."/>
            <person name="Clermont D."/>
            <person name="Rocha E."/>
            <person name="Yoon E.-J."/>
            <person name="Nemec A."/>
            <person name="Walker B."/>
            <person name="Young S.K."/>
            <person name="Zeng Q."/>
            <person name="Gargeya S."/>
            <person name="Fitzgerald M."/>
            <person name="Haas B."/>
            <person name="Abouelleil A."/>
            <person name="Alvarado L."/>
            <person name="Arachchi H.M."/>
            <person name="Berlin A.M."/>
            <person name="Chapman S.B."/>
            <person name="Dewar J."/>
            <person name="Goldberg J."/>
            <person name="Griggs A."/>
            <person name="Gujja S."/>
            <person name="Hansen M."/>
            <person name="Howarth C."/>
            <person name="Imamovic A."/>
            <person name="Larimer J."/>
            <person name="McCowan C."/>
            <person name="Murphy C."/>
            <person name="Neiman D."/>
            <person name="Pearson M."/>
            <person name="Priest M."/>
            <person name="Roberts A."/>
            <person name="Saif S."/>
            <person name="Shea T."/>
            <person name="Sisk P."/>
            <person name="Sykes S."/>
            <person name="Wortman J."/>
            <person name="Nusbaum C."/>
            <person name="Birren B."/>
        </authorList>
    </citation>
    <scope>NUCLEOTIDE SEQUENCE [LARGE SCALE GENOMIC DNA]</scope>
    <source>
        <strain evidence="1 2">CIP 70.12</strain>
    </source>
</reference>
<evidence type="ECO:0000313" key="1">
    <source>
        <dbReference type="EMBL" id="ENV98157.1"/>
    </source>
</evidence>
<keyword evidence="2" id="KW-1185">Reference proteome</keyword>
<gene>
    <name evidence="1" type="ORF">F938_01216</name>
</gene>
<evidence type="ECO:0008006" key="3">
    <source>
        <dbReference type="Google" id="ProtNLM"/>
    </source>
</evidence>
<dbReference type="EMBL" id="APQG01000017">
    <property type="protein sequence ID" value="ENV98157.1"/>
    <property type="molecule type" value="Genomic_DNA"/>
</dbReference>
<proteinExistence type="predicted"/>
<protein>
    <recommendedName>
        <fullName evidence="3">Head decoration protein</fullName>
    </recommendedName>
</protein>
<dbReference type="HOGENOM" id="CLU_2067990_0_0_6"/>
<evidence type="ECO:0000313" key="2">
    <source>
        <dbReference type="Proteomes" id="UP000013251"/>
    </source>
</evidence>